<keyword evidence="1" id="KW-1133">Transmembrane helix</keyword>
<keyword evidence="3" id="KW-1185">Reference proteome</keyword>
<feature type="transmembrane region" description="Helical" evidence="1">
    <location>
        <begin position="212"/>
        <end position="230"/>
    </location>
</feature>
<feature type="transmembrane region" description="Helical" evidence="1">
    <location>
        <begin position="158"/>
        <end position="175"/>
    </location>
</feature>
<organism evidence="2 3">
    <name type="scientific">Encephalitozoon intestinalis (strain ATCC 50506)</name>
    <name type="common">Microsporidian parasite</name>
    <name type="synonym">Septata intestinalis</name>
    <dbReference type="NCBI Taxonomy" id="876142"/>
    <lineage>
        <taxon>Eukaryota</taxon>
        <taxon>Fungi</taxon>
        <taxon>Fungi incertae sedis</taxon>
        <taxon>Microsporidia</taxon>
        <taxon>Unikaryonidae</taxon>
        <taxon>Encephalitozoon</taxon>
    </lineage>
</organism>
<proteinExistence type="predicted"/>
<evidence type="ECO:0000313" key="2">
    <source>
        <dbReference type="EMBL" id="ADM11971.1"/>
    </source>
</evidence>
<dbReference type="KEGG" id="ein:Eint_080350"/>
<dbReference type="RefSeq" id="XP_003073331.1">
    <property type="nucleotide sequence ID" value="XM_003073285.1"/>
</dbReference>
<dbReference type="VEuPathDB" id="MicrosporidiaDB:Eint_080350"/>
<feature type="transmembrane region" description="Helical" evidence="1">
    <location>
        <begin position="242"/>
        <end position="271"/>
    </location>
</feature>
<dbReference type="OrthoDB" id="2194664at2759"/>
<keyword evidence="1" id="KW-0472">Membrane</keyword>
<reference evidence="2 3" key="1">
    <citation type="journal article" date="2010" name="Nat. Commun.">
        <title>The complete sequence of the smallest known nuclear genome from the microsporidian Encephalitozoon intestinalis.</title>
        <authorList>
            <person name="Corradi N."/>
            <person name="Pombert J.-F."/>
            <person name="Farinelli L."/>
            <person name="Didier E.S."/>
            <person name="Keeling P.J."/>
        </authorList>
    </citation>
    <scope>NUCLEOTIDE SEQUENCE [LARGE SCALE GENOMIC DNA]</scope>
    <source>
        <strain evidence="2 3">ATCC 50506</strain>
    </source>
</reference>
<dbReference type="Proteomes" id="UP000002313">
    <property type="component" value="Chromosome VIII"/>
</dbReference>
<accession>E0S8H7</accession>
<dbReference type="GeneID" id="9698155"/>
<name>E0S8H7_ENCIT</name>
<feature type="transmembrane region" description="Helical" evidence="1">
    <location>
        <begin position="63"/>
        <end position="83"/>
    </location>
</feature>
<sequence length="275" mass="32555">MKELDWARQIQENIEELHEKNEKNIKEFHVKVRETLLDEDGEKSSFFICRIGDRVNIHWKFDIDYDIIFSFILILKSIMLGIFKMESKYFSFCILMTAIVFSWIEAVERLHASYRRNPDIRKLLEFKNLISVFQIAFGIILTTHLLYIQEEESSKRDARIYSLMVSLVYLFRCTWKSSFFLQSDDIYQFLYPTALTIMFFMAFLSWRNKTMLYDIPCALISILIALKNYVGKPVSLEKEGINLLSIIFCSLFMLGILATVYTASGFFKIFIPRLF</sequence>
<feature type="transmembrane region" description="Helical" evidence="1">
    <location>
        <begin position="128"/>
        <end position="146"/>
    </location>
</feature>
<dbReference type="HOGENOM" id="CLU_1015730_0_0_1"/>
<dbReference type="AlphaFoldDB" id="E0S8H7"/>
<evidence type="ECO:0000256" key="1">
    <source>
        <dbReference type="SAM" id="Phobius"/>
    </source>
</evidence>
<evidence type="ECO:0000313" key="3">
    <source>
        <dbReference type="Proteomes" id="UP000002313"/>
    </source>
</evidence>
<reference evidence="2 3" key="2">
    <citation type="journal article" date="2012" name="Proc. Natl. Acad. Sci. U.S.A.">
        <title>Gain and loss of multiple functionally related, horizontally transferred genes in the reduced genomes of two microsporidian parasites.</title>
        <authorList>
            <person name="Pombert J.-F."/>
            <person name="Selman M."/>
            <person name="Burki F."/>
            <person name="Bardell F.T."/>
            <person name="Farinelli L."/>
            <person name="Solter L.F."/>
            <person name="Whitman D.W."/>
            <person name="Weiss L.M."/>
            <person name="Corradi N."/>
            <person name="Keeling P.J."/>
        </authorList>
    </citation>
    <scope>NUCLEOTIDE SEQUENCE [LARGE SCALE GENOMIC DNA]</scope>
    <source>
        <strain evidence="2 3">ATCC 50506</strain>
    </source>
</reference>
<gene>
    <name evidence="2" type="ORF">Eint_080350</name>
</gene>
<dbReference type="EMBL" id="CP001949">
    <property type="protein sequence ID" value="ADM11971.1"/>
    <property type="molecule type" value="Genomic_DNA"/>
</dbReference>
<feature type="transmembrane region" description="Helical" evidence="1">
    <location>
        <begin position="187"/>
        <end position="206"/>
    </location>
</feature>
<keyword evidence="1" id="KW-0812">Transmembrane</keyword>
<feature type="transmembrane region" description="Helical" evidence="1">
    <location>
        <begin position="89"/>
        <end position="107"/>
    </location>
</feature>
<protein>
    <submittedName>
        <fullName evidence="2">Uncharacterized protein</fullName>
    </submittedName>
</protein>